<dbReference type="InterPro" id="IPR036935">
    <property type="entry name" value="Ribosomal_bL9_N_sf"/>
</dbReference>
<evidence type="ECO:0000256" key="5">
    <source>
        <dbReference type="ARBA" id="ARBA00023274"/>
    </source>
</evidence>
<feature type="coiled-coil region" evidence="7">
    <location>
        <begin position="44"/>
        <end position="71"/>
    </location>
</feature>
<dbReference type="NCBIfam" id="TIGR00158">
    <property type="entry name" value="L9"/>
    <property type="match status" value="1"/>
</dbReference>
<dbReference type="GO" id="GO:0003735">
    <property type="term" value="F:structural constituent of ribosome"/>
    <property type="evidence" value="ECO:0007669"/>
    <property type="project" value="InterPro"/>
</dbReference>
<feature type="domain" description="Ribosomal protein L9" evidence="8">
    <location>
        <begin position="13"/>
        <end position="40"/>
    </location>
</feature>
<evidence type="ECO:0000256" key="7">
    <source>
        <dbReference type="SAM" id="Coils"/>
    </source>
</evidence>
<protein>
    <recommendedName>
        <fullName evidence="6">50S ribosomal protein L9</fullName>
    </recommendedName>
</protein>
<dbReference type="PANTHER" id="PTHR21368">
    <property type="entry name" value="50S RIBOSOMAL PROTEIN L9"/>
    <property type="match status" value="1"/>
</dbReference>
<dbReference type="GO" id="GO:0005840">
    <property type="term" value="C:ribosome"/>
    <property type="evidence" value="ECO:0007669"/>
    <property type="project" value="UniProtKB-KW"/>
</dbReference>
<evidence type="ECO:0000256" key="1">
    <source>
        <dbReference type="ARBA" id="ARBA00010605"/>
    </source>
</evidence>
<dbReference type="InterPro" id="IPR000244">
    <property type="entry name" value="Ribosomal_bL9"/>
</dbReference>
<dbReference type="Gene3D" id="3.10.430.100">
    <property type="entry name" value="Ribosomal protein L9, C-terminal domain"/>
    <property type="match status" value="1"/>
</dbReference>
<reference evidence="9" key="1">
    <citation type="journal article" date="2015" name="Nature">
        <title>Complex archaea that bridge the gap between prokaryotes and eukaryotes.</title>
        <authorList>
            <person name="Spang A."/>
            <person name="Saw J.H."/>
            <person name="Jorgensen S.L."/>
            <person name="Zaremba-Niedzwiedzka K."/>
            <person name="Martijn J."/>
            <person name="Lind A.E."/>
            <person name="van Eijk R."/>
            <person name="Schleper C."/>
            <person name="Guy L."/>
            <person name="Ettema T.J."/>
        </authorList>
    </citation>
    <scope>NUCLEOTIDE SEQUENCE</scope>
</reference>
<dbReference type="GO" id="GO:1990904">
    <property type="term" value="C:ribonucleoprotein complex"/>
    <property type="evidence" value="ECO:0007669"/>
    <property type="project" value="UniProtKB-KW"/>
</dbReference>
<dbReference type="SUPFAM" id="SSF55658">
    <property type="entry name" value="L9 N-domain-like"/>
    <property type="match status" value="1"/>
</dbReference>
<dbReference type="Pfam" id="PF01281">
    <property type="entry name" value="Ribosomal_L9_N"/>
    <property type="match status" value="1"/>
</dbReference>
<comment type="similarity">
    <text evidence="1">Belongs to the bacterial ribosomal protein bL9 family.</text>
</comment>
<sequence length="94" mass="10565">MKVLLKRDIKELGNNGDVVVVANGYARNYLLPKKFATIVTPGNVKQIKLQRKKQEEKRTEEMEKLQSLANEISNVSCTITVKTNEEGKLFGSVT</sequence>
<dbReference type="EMBL" id="LAZR01030237">
    <property type="protein sequence ID" value="KKL57214.1"/>
    <property type="molecule type" value="Genomic_DNA"/>
</dbReference>
<comment type="caution">
    <text evidence="9">The sequence shown here is derived from an EMBL/GenBank/DDBJ whole genome shotgun (WGS) entry which is preliminary data.</text>
</comment>
<dbReference type="Gene3D" id="3.40.5.10">
    <property type="entry name" value="Ribosomal protein L9, N-terminal domain"/>
    <property type="match status" value="1"/>
</dbReference>
<organism evidence="9">
    <name type="scientific">marine sediment metagenome</name>
    <dbReference type="NCBI Taxonomy" id="412755"/>
    <lineage>
        <taxon>unclassified sequences</taxon>
        <taxon>metagenomes</taxon>
        <taxon>ecological metagenomes</taxon>
    </lineage>
</organism>
<keyword evidence="4" id="KW-0689">Ribosomal protein</keyword>
<keyword evidence="2" id="KW-0699">rRNA-binding</keyword>
<gene>
    <name evidence="9" type="ORF">LCGC14_2237610</name>
</gene>
<dbReference type="GO" id="GO:0006412">
    <property type="term" value="P:translation"/>
    <property type="evidence" value="ECO:0007669"/>
    <property type="project" value="InterPro"/>
</dbReference>
<accession>A0A0F9D6I8</accession>
<evidence type="ECO:0000256" key="4">
    <source>
        <dbReference type="ARBA" id="ARBA00022980"/>
    </source>
</evidence>
<evidence type="ECO:0000259" key="8">
    <source>
        <dbReference type="PROSITE" id="PS00651"/>
    </source>
</evidence>
<evidence type="ECO:0000256" key="6">
    <source>
        <dbReference type="ARBA" id="ARBA00035456"/>
    </source>
</evidence>
<dbReference type="InterPro" id="IPR020594">
    <property type="entry name" value="Ribosomal_bL9_bac/chp"/>
</dbReference>
<name>A0A0F9D6I8_9ZZZZ</name>
<dbReference type="FunFam" id="3.40.5.10:FF:000003">
    <property type="entry name" value="50S ribosomal protein L9"/>
    <property type="match status" value="1"/>
</dbReference>
<evidence type="ECO:0000256" key="2">
    <source>
        <dbReference type="ARBA" id="ARBA00022730"/>
    </source>
</evidence>
<dbReference type="AlphaFoldDB" id="A0A0F9D6I8"/>
<dbReference type="InterPro" id="IPR020069">
    <property type="entry name" value="Ribosomal_bL9_C"/>
</dbReference>
<dbReference type="Pfam" id="PF03948">
    <property type="entry name" value="Ribosomal_L9_C"/>
    <property type="match status" value="1"/>
</dbReference>
<dbReference type="GO" id="GO:0019843">
    <property type="term" value="F:rRNA binding"/>
    <property type="evidence" value="ECO:0007669"/>
    <property type="project" value="UniProtKB-KW"/>
</dbReference>
<keyword evidence="5" id="KW-0687">Ribonucleoprotein</keyword>
<evidence type="ECO:0000313" key="9">
    <source>
        <dbReference type="EMBL" id="KKL57214.1"/>
    </source>
</evidence>
<evidence type="ECO:0000256" key="3">
    <source>
        <dbReference type="ARBA" id="ARBA00022884"/>
    </source>
</evidence>
<dbReference type="PROSITE" id="PS00651">
    <property type="entry name" value="RIBOSOMAL_L9"/>
    <property type="match status" value="1"/>
</dbReference>
<proteinExistence type="inferred from homology"/>
<dbReference type="InterPro" id="IPR020070">
    <property type="entry name" value="Ribosomal_bL9_N"/>
</dbReference>
<feature type="non-terminal residue" evidence="9">
    <location>
        <position position="94"/>
    </location>
</feature>
<dbReference type="SUPFAM" id="SSF55653">
    <property type="entry name" value="Ribosomal protein L9 C-domain"/>
    <property type="match status" value="1"/>
</dbReference>
<keyword evidence="7" id="KW-0175">Coiled coil</keyword>
<keyword evidence="3" id="KW-0694">RNA-binding</keyword>
<dbReference type="InterPro" id="IPR009027">
    <property type="entry name" value="Ribosomal_bL9/RNase_H1_N"/>
</dbReference>
<dbReference type="InterPro" id="IPR036791">
    <property type="entry name" value="Ribosomal_bL9_C_sf"/>
</dbReference>